<dbReference type="Gene3D" id="1.10.8.430">
    <property type="entry name" value="Helical domain of apoptotic protease-activating factors"/>
    <property type="match status" value="1"/>
</dbReference>
<evidence type="ECO:0000256" key="6">
    <source>
        <dbReference type="ARBA" id="ARBA00022840"/>
    </source>
</evidence>
<evidence type="ECO:0000256" key="1">
    <source>
        <dbReference type="ARBA" id="ARBA00008894"/>
    </source>
</evidence>
<dbReference type="InterPro" id="IPR041118">
    <property type="entry name" value="Rx_N"/>
</dbReference>
<keyword evidence="3" id="KW-0677">Repeat</keyword>
<sequence length="437" mass="49546">MGDAVLGYVVQRVGDLLVDEAVFLYAVKDQVEWVKDELRVMECFLKDADAKSKGDERVKSWVRYVREIAYRAEDLVESFVLHAERRRRQRKDFIQTVVCCRLPSPNGFIVLHRFGNEIEAIRAKIRDISERRSTYGIKDLSEEPERQINKTVQERRRVVLHAADADLVGMDEEKNKLLGHLLDGSRKKRSVISIVGMGGLGKTTLAKRVFNKARANFGHSVWIDVSQQYSAVDPLRDILLQVTKLGEEELQKMTRPRQEKMLYQTLEAENYLIVIDDVRDKEVWRILRPHLPDAENGSRVLITTRSLDVARSADSSTPPLELRLLSEEESWELLSKKAFSNQEDIEGICSEPLRKVEKEIARKCGGLPLALVVLGGLLSTKGPSLRSAGACLGDTCLGNYRGRPSVLGYTGAELQRLAPSPKVLFSLFQFSSRRLRD</sequence>
<name>A0A7I8KRP5_SPIIN</name>
<dbReference type="PRINTS" id="PR00364">
    <property type="entry name" value="DISEASERSIST"/>
</dbReference>
<dbReference type="PANTHER" id="PTHR36766">
    <property type="entry name" value="PLANT BROAD-SPECTRUM MILDEW RESISTANCE PROTEIN RPW8"/>
    <property type="match status" value="1"/>
</dbReference>
<feature type="domain" description="NB-ARC" evidence="7">
    <location>
        <begin position="172"/>
        <end position="342"/>
    </location>
</feature>
<gene>
    <name evidence="9" type="ORF">SI8410_08011168</name>
</gene>
<organism evidence="9 10">
    <name type="scientific">Spirodela intermedia</name>
    <name type="common">Intermediate duckweed</name>
    <dbReference type="NCBI Taxonomy" id="51605"/>
    <lineage>
        <taxon>Eukaryota</taxon>
        <taxon>Viridiplantae</taxon>
        <taxon>Streptophyta</taxon>
        <taxon>Embryophyta</taxon>
        <taxon>Tracheophyta</taxon>
        <taxon>Spermatophyta</taxon>
        <taxon>Magnoliopsida</taxon>
        <taxon>Liliopsida</taxon>
        <taxon>Araceae</taxon>
        <taxon>Lemnoideae</taxon>
        <taxon>Spirodela</taxon>
    </lineage>
</organism>
<dbReference type="GO" id="GO:0005524">
    <property type="term" value="F:ATP binding"/>
    <property type="evidence" value="ECO:0007669"/>
    <property type="project" value="UniProtKB-KW"/>
</dbReference>
<keyword evidence="10" id="KW-1185">Reference proteome</keyword>
<reference evidence="9" key="1">
    <citation type="submission" date="2020-02" db="EMBL/GenBank/DDBJ databases">
        <authorList>
            <person name="Scholz U."/>
            <person name="Mascher M."/>
            <person name="Fiebig A."/>
        </authorList>
    </citation>
    <scope>NUCLEOTIDE SEQUENCE</scope>
</reference>
<dbReference type="FunFam" id="3.40.50.300:FF:001091">
    <property type="entry name" value="Probable disease resistance protein At1g61300"/>
    <property type="match status" value="1"/>
</dbReference>
<keyword evidence="5" id="KW-0611">Plant defense</keyword>
<dbReference type="CDD" id="cd14798">
    <property type="entry name" value="RX-CC_like"/>
    <property type="match status" value="1"/>
</dbReference>
<feature type="domain" description="Disease resistance N-terminal" evidence="8">
    <location>
        <begin position="5"/>
        <end position="91"/>
    </location>
</feature>
<dbReference type="Gene3D" id="1.20.5.4130">
    <property type="match status" value="1"/>
</dbReference>
<keyword evidence="6" id="KW-0067">ATP-binding</keyword>
<dbReference type="InterPro" id="IPR038005">
    <property type="entry name" value="RX-like_CC"/>
</dbReference>
<evidence type="ECO:0000313" key="10">
    <source>
        <dbReference type="Proteomes" id="UP000663760"/>
    </source>
</evidence>
<dbReference type="OrthoDB" id="658304at2759"/>
<accession>A0A7I8KRP5</accession>
<dbReference type="PANTHER" id="PTHR36766:SF70">
    <property type="entry name" value="DISEASE RESISTANCE PROTEIN RGA4"/>
    <property type="match status" value="1"/>
</dbReference>
<dbReference type="InterPro" id="IPR042197">
    <property type="entry name" value="Apaf_helical"/>
</dbReference>
<protein>
    <submittedName>
        <fullName evidence="9">Uncharacterized protein</fullName>
    </submittedName>
</protein>
<evidence type="ECO:0000313" key="9">
    <source>
        <dbReference type="EMBL" id="CAA7400490.1"/>
    </source>
</evidence>
<dbReference type="Proteomes" id="UP000663760">
    <property type="component" value="Chromosome 8"/>
</dbReference>
<evidence type="ECO:0000256" key="5">
    <source>
        <dbReference type="ARBA" id="ARBA00022821"/>
    </source>
</evidence>
<keyword evidence="4" id="KW-0547">Nucleotide-binding</keyword>
<evidence type="ECO:0000256" key="4">
    <source>
        <dbReference type="ARBA" id="ARBA00022741"/>
    </source>
</evidence>
<dbReference type="EMBL" id="LR746271">
    <property type="protein sequence ID" value="CAA7400490.1"/>
    <property type="molecule type" value="Genomic_DNA"/>
</dbReference>
<dbReference type="InterPro" id="IPR027417">
    <property type="entry name" value="P-loop_NTPase"/>
</dbReference>
<dbReference type="GO" id="GO:0043531">
    <property type="term" value="F:ADP binding"/>
    <property type="evidence" value="ECO:0007669"/>
    <property type="project" value="InterPro"/>
</dbReference>
<dbReference type="InterPro" id="IPR002182">
    <property type="entry name" value="NB-ARC"/>
</dbReference>
<dbReference type="Gene3D" id="3.40.50.300">
    <property type="entry name" value="P-loop containing nucleotide triphosphate hydrolases"/>
    <property type="match status" value="1"/>
</dbReference>
<evidence type="ECO:0000256" key="2">
    <source>
        <dbReference type="ARBA" id="ARBA00022614"/>
    </source>
</evidence>
<evidence type="ECO:0000259" key="7">
    <source>
        <dbReference type="Pfam" id="PF00931"/>
    </source>
</evidence>
<proteinExistence type="inferred from homology"/>
<dbReference type="Pfam" id="PF18052">
    <property type="entry name" value="Rx_N"/>
    <property type="match status" value="1"/>
</dbReference>
<evidence type="ECO:0000259" key="8">
    <source>
        <dbReference type="Pfam" id="PF18052"/>
    </source>
</evidence>
<keyword evidence="2" id="KW-0433">Leucine-rich repeat</keyword>
<evidence type="ECO:0000256" key="3">
    <source>
        <dbReference type="ARBA" id="ARBA00022737"/>
    </source>
</evidence>
<dbReference type="AlphaFoldDB" id="A0A7I8KRP5"/>
<comment type="similarity">
    <text evidence="1">Belongs to the disease resistance NB-LRR family.</text>
</comment>
<dbReference type="Pfam" id="PF00931">
    <property type="entry name" value="NB-ARC"/>
    <property type="match status" value="1"/>
</dbReference>
<dbReference type="GO" id="GO:0006952">
    <property type="term" value="P:defense response"/>
    <property type="evidence" value="ECO:0007669"/>
    <property type="project" value="UniProtKB-KW"/>
</dbReference>
<dbReference type="SUPFAM" id="SSF52540">
    <property type="entry name" value="P-loop containing nucleoside triphosphate hydrolases"/>
    <property type="match status" value="1"/>
</dbReference>